<reference evidence="2" key="1">
    <citation type="journal article" date="2018" name="BMC Genomics">
        <title>Genomic insights into host adaptation between the wheat stripe rust pathogen (Puccinia striiformis f. sp. tritici) and the barley stripe rust pathogen (Puccinia striiformis f. sp. hordei).</title>
        <authorList>
            <person name="Xia C."/>
            <person name="Wang M."/>
            <person name="Yin C."/>
            <person name="Cornejo O.E."/>
            <person name="Hulbert S.H."/>
            <person name="Chen X."/>
        </authorList>
    </citation>
    <scope>NUCLEOTIDE SEQUENCE [LARGE SCALE GENOMIC DNA]</scope>
    <source>
        <strain evidence="2">93-210</strain>
    </source>
</reference>
<evidence type="ECO:0000313" key="1">
    <source>
        <dbReference type="EMBL" id="KAI7937255.1"/>
    </source>
</evidence>
<name>A0ACC0DQN8_9BASI</name>
<dbReference type="Proteomes" id="UP001060170">
    <property type="component" value="Chromosome 17"/>
</dbReference>
<reference evidence="2" key="2">
    <citation type="journal article" date="2018" name="Mol. Plant Microbe Interact.">
        <title>Genome sequence resources for the wheat stripe rust pathogen (Puccinia striiformis f. sp. tritici) and the barley stripe rust pathogen (Puccinia striiformis f. sp. hordei).</title>
        <authorList>
            <person name="Xia C."/>
            <person name="Wang M."/>
            <person name="Yin C."/>
            <person name="Cornejo O.E."/>
            <person name="Hulbert S.H."/>
            <person name="Chen X."/>
        </authorList>
    </citation>
    <scope>NUCLEOTIDE SEQUENCE [LARGE SCALE GENOMIC DNA]</scope>
    <source>
        <strain evidence="2">93-210</strain>
    </source>
</reference>
<keyword evidence="2" id="KW-1185">Reference proteome</keyword>
<gene>
    <name evidence="1" type="ORF">MJO28_016154</name>
</gene>
<dbReference type="EMBL" id="CM045881">
    <property type="protein sequence ID" value="KAI7937255.1"/>
    <property type="molecule type" value="Genomic_DNA"/>
</dbReference>
<proteinExistence type="predicted"/>
<protein>
    <submittedName>
        <fullName evidence="1">Uncharacterized protein</fullName>
    </submittedName>
</protein>
<evidence type="ECO:0000313" key="2">
    <source>
        <dbReference type="Proteomes" id="UP001060170"/>
    </source>
</evidence>
<comment type="caution">
    <text evidence="1">The sequence shown here is derived from an EMBL/GenBank/DDBJ whole genome shotgun (WGS) entry which is preliminary data.</text>
</comment>
<sequence length="88" mass="10012">MSTGLSSWSFVLVFRRGLSSWSFVGMDIRIGWLSLRLLDHNSGRKKSGTIESNRHTYFQAISMFPSLHPHRPKKPMQQPPLVGSITIN</sequence>
<accession>A0ACC0DQN8</accession>
<organism evidence="1 2">
    <name type="scientific">Puccinia striiformis f. sp. tritici</name>
    <dbReference type="NCBI Taxonomy" id="168172"/>
    <lineage>
        <taxon>Eukaryota</taxon>
        <taxon>Fungi</taxon>
        <taxon>Dikarya</taxon>
        <taxon>Basidiomycota</taxon>
        <taxon>Pucciniomycotina</taxon>
        <taxon>Pucciniomycetes</taxon>
        <taxon>Pucciniales</taxon>
        <taxon>Pucciniaceae</taxon>
        <taxon>Puccinia</taxon>
    </lineage>
</organism>
<reference evidence="1 2" key="3">
    <citation type="journal article" date="2022" name="Microbiol. Spectr.">
        <title>Folding features and dynamics of 3D genome architecture in plant fungal pathogens.</title>
        <authorList>
            <person name="Xia C."/>
        </authorList>
    </citation>
    <scope>NUCLEOTIDE SEQUENCE [LARGE SCALE GENOMIC DNA]</scope>
    <source>
        <strain evidence="1 2">93-210</strain>
    </source>
</reference>